<sequence>MQERQEAMLESYATMLKETKNKHVDSAPELMVKVMDMIKWSKDDVLSNNFYSQPHLFQPPIEAISALGCISSPHF</sequence>
<keyword evidence="2" id="KW-1185">Reference proteome</keyword>
<comment type="caution">
    <text evidence="1">The sequence shown here is derived from an EMBL/GenBank/DDBJ whole genome shotgun (WGS) entry which is preliminary data.</text>
</comment>
<proteinExistence type="predicted"/>
<evidence type="ECO:0000313" key="1">
    <source>
        <dbReference type="EMBL" id="POW05475.1"/>
    </source>
</evidence>
<dbReference type="Proteomes" id="UP000239156">
    <property type="component" value="Unassembled WGS sequence"/>
</dbReference>
<accession>A0A2S4V7N3</accession>
<dbReference type="EMBL" id="PKSL01000098">
    <property type="protein sequence ID" value="POW05475.1"/>
    <property type="molecule type" value="Genomic_DNA"/>
</dbReference>
<protein>
    <submittedName>
        <fullName evidence="1">Uncharacterized protein</fullName>
    </submittedName>
</protein>
<dbReference type="VEuPathDB" id="FungiDB:PSTT_09676"/>
<gene>
    <name evidence="1" type="ORF">PSTT_09676</name>
</gene>
<dbReference type="AlphaFoldDB" id="A0A2S4V7N3"/>
<evidence type="ECO:0000313" key="2">
    <source>
        <dbReference type="Proteomes" id="UP000239156"/>
    </source>
</evidence>
<organism evidence="1 2">
    <name type="scientific">Puccinia striiformis</name>
    <dbReference type="NCBI Taxonomy" id="27350"/>
    <lineage>
        <taxon>Eukaryota</taxon>
        <taxon>Fungi</taxon>
        <taxon>Dikarya</taxon>
        <taxon>Basidiomycota</taxon>
        <taxon>Pucciniomycotina</taxon>
        <taxon>Pucciniomycetes</taxon>
        <taxon>Pucciniales</taxon>
        <taxon>Pucciniaceae</taxon>
        <taxon>Puccinia</taxon>
    </lineage>
</organism>
<name>A0A2S4V7N3_9BASI</name>
<reference evidence="1" key="1">
    <citation type="submission" date="2017-12" db="EMBL/GenBank/DDBJ databases">
        <title>Gene loss provides genomic basis for host adaptation in cereal stripe rust fungi.</title>
        <authorList>
            <person name="Xia C."/>
        </authorList>
    </citation>
    <scope>NUCLEOTIDE SEQUENCE [LARGE SCALE GENOMIC DNA]</scope>
    <source>
        <strain evidence="1">93-210</strain>
    </source>
</reference>